<sequence>MANWNKRRPYQKESKQSPQSMTPWEKMQQASNESSVEQEVQPKNQPKKKKREKKVVSMEDKLPRLKELRRKKMYRRLYTLIFLFSFAIFLIVYFISPFSRIETISVVGANEVTDQAVIDASRLKSGDSLWSNFFERKKIAQKIENQLEQVKSATLQFDGLNSFKIAVKEYKTVAYLAKDNEYHNILENGKIVKESRKVSIGNPPIFVDFKEGPALDEMILQYSQLSTNIKNSISEIQFTQSDSDDYLITLNMNDGNQVVASIPSFAEQMAYYPDAVKKTDGQKGIINMEVGIFFKAFEEKAK</sequence>
<gene>
    <name evidence="8" type="primary">divIB</name>
    <name evidence="11" type="ORF">RAK27_15915</name>
</gene>
<dbReference type="PANTHER" id="PTHR37820:SF1">
    <property type="entry name" value="CELL DIVISION PROTEIN FTSQ"/>
    <property type="match status" value="1"/>
</dbReference>
<dbReference type="InterPro" id="IPR034746">
    <property type="entry name" value="POTRA"/>
</dbReference>
<comment type="similarity">
    <text evidence="8">Belongs to the FtsQ/DivIB family. DivIB subfamily.</text>
</comment>
<evidence type="ECO:0000256" key="6">
    <source>
        <dbReference type="ARBA" id="ARBA00023136"/>
    </source>
</evidence>
<keyword evidence="3 8" id="KW-0132">Cell division</keyword>
<evidence type="ECO:0000256" key="3">
    <source>
        <dbReference type="ARBA" id="ARBA00022618"/>
    </source>
</evidence>
<evidence type="ECO:0000313" key="12">
    <source>
        <dbReference type="Proteomes" id="UP001290462"/>
    </source>
</evidence>
<feature type="domain" description="POTRA" evidence="10">
    <location>
        <begin position="99"/>
        <end position="170"/>
    </location>
</feature>
<feature type="region of interest" description="Disordered" evidence="9">
    <location>
        <begin position="1"/>
        <end position="57"/>
    </location>
</feature>
<dbReference type="HAMAP" id="MF_00912">
    <property type="entry name" value="DivIB"/>
    <property type="match status" value="1"/>
</dbReference>
<dbReference type="EMBL" id="JAVBVO010000005">
    <property type="protein sequence ID" value="MDZ5760123.1"/>
    <property type="molecule type" value="Genomic_DNA"/>
</dbReference>
<keyword evidence="6 8" id="KW-0472">Membrane</keyword>
<dbReference type="InterPro" id="IPR005548">
    <property type="entry name" value="Cell_div_FtsQ/DivIB_C"/>
</dbReference>
<evidence type="ECO:0000256" key="9">
    <source>
        <dbReference type="SAM" id="MobiDB-lite"/>
    </source>
</evidence>
<dbReference type="GO" id="GO:0005886">
    <property type="term" value="C:plasma membrane"/>
    <property type="evidence" value="ECO:0007669"/>
    <property type="project" value="UniProtKB-SubCell"/>
</dbReference>
<keyword evidence="2 8" id="KW-1003">Cell membrane</keyword>
<feature type="transmembrane region" description="Helical" evidence="8">
    <location>
        <begin position="77"/>
        <end position="95"/>
    </location>
</feature>
<organism evidence="11 12">
    <name type="scientific">Carnobacterium maltaromaticum</name>
    <name type="common">Carnobacterium piscicola</name>
    <dbReference type="NCBI Taxonomy" id="2751"/>
    <lineage>
        <taxon>Bacteria</taxon>
        <taxon>Bacillati</taxon>
        <taxon>Bacillota</taxon>
        <taxon>Bacilli</taxon>
        <taxon>Lactobacillales</taxon>
        <taxon>Carnobacteriaceae</taxon>
        <taxon>Carnobacterium</taxon>
    </lineage>
</organism>
<dbReference type="InterPro" id="IPR013685">
    <property type="entry name" value="POTRA_FtsQ_type"/>
</dbReference>
<evidence type="ECO:0000313" key="11">
    <source>
        <dbReference type="EMBL" id="MDZ5760123.1"/>
    </source>
</evidence>
<dbReference type="Pfam" id="PF03799">
    <property type="entry name" value="FtsQ_DivIB_C"/>
    <property type="match status" value="1"/>
</dbReference>
<evidence type="ECO:0000256" key="4">
    <source>
        <dbReference type="ARBA" id="ARBA00022692"/>
    </source>
</evidence>
<comment type="function">
    <text evidence="8">Cell division protein that may be involved in stabilizing or promoting the assembly of the division complex.</text>
</comment>
<dbReference type="AlphaFoldDB" id="A0AAW9KDE2"/>
<keyword evidence="7 8" id="KW-0131">Cell cycle</keyword>
<dbReference type="Proteomes" id="UP001290462">
    <property type="component" value="Unassembled WGS sequence"/>
</dbReference>
<dbReference type="Gene3D" id="3.40.50.10960">
    <property type="match status" value="1"/>
</dbReference>
<dbReference type="InterPro" id="IPR026580">
    <property type="entry name" value="DivIB"/>
</dbReference>
<evidence type="ECO:0000256" key="2">
    <source>
        <dbReference type="ARBA" id="ARBA00022475"/>
    </source>
</evidence>
<accession>A0AAW9KDE2</accession>
<feature type="compositionally biased region" description="Polar residues" evidence="9">
    <location>
        <begin position="16"/>
        <end position="35"/>
    </location>
</feature>
<dbReference type="GO" id="GO:0032153">
    <property type="term" value="C:cell division site"/>
    <property type="evidence" value="ECO:0007669"/>
    <property type="project" value="UniProtKB-UniRule"/>
</dbReference>
<dbReference type="PROSITE" id="PS51779">
    <property type="entry name" value="POTRA"/>
    <property type="match status" value="1"/>
</dbReference>
<dbReference type="InterPro" id="IPR050487">
    <property type="entry name" value="FtsQ_DivIB"/>
</dbReference>
<dbReference type="RefSeq" id="WP_229251772.1">
    <property type="nucleotide sequence ID" value="NZ_JAVBVO010000005.1"/>
</dbReference>
<dbReference type="Pfam" id="PF08478">
    <property type="entry name" value="POTRA_1"/>
    <property type="match status" value="1"/>
</dbReference>
<keyword evidence="4 8" id="KW-0812">Transmembrane</keyword>
<name>A0AAW9KDE2_CARML</name>
<evidence type="ECO:0000259" key="10">
    <source>
        <dbReference type="PROSITE" id="PS51779"/>
    </source>
</evidence>
<comment type="subcellular location">
    <subcellularLocation>
        <location evidence="8">Cell membrane</location>
        <topology evidence="8">Single-pass type II membrane protein</topology>
    </subcellularLocation>
    <subcellularLocation>
        <location evidence="1">Membrane</location>
    </subcellularLocation>
    <text evidence="8">Localizes to the division septum.</text>
</comment>
<evidence type="ECO:0000256" key="1">
    <source>
        <dbReference type="ARBA" id="ARBA00004370"/>
    </source>
</evidence>
<keyword evidence="5 8" id="KW-1133">Transmembrane helix</keyword>
<dbReference type="GO" id="GO:0043093">
    <property type="term" value="P:FtsZ-dependent cytokinesis"/>
    <property type="evidence" value="ECO:0007669"/>
    <property type="project" value="UniProtKB-UniRule"/>
</dbReference>
<evidence type="ECO:0000256" key="8">
    <source>
        <dbReference type="HAMAP-Rule" id="MF_00912"/>
    </source>
</evidence>
<protein>
    <recommendedName>
        <fullName evidence="8">Cell division protein DivIB</fullName>
    </recommendedName>
</protein>
<dbReference type="GeneID" id="83606492"/>
<reference evidence="11" key="1">
    <citation type="submission" date="2023-08" db="EMBL/GenBank/DDBJ databases">
        <title>Genomic characterization of piscicolin 126 produced by Carnobacterium maltaromaticum CM22 strain isolated from salmon (Salmo salar).</title>
        <authorList>
            <person name="Gonzalez-Gragera E."/>
            <person name="Garcia-Lopez J.D."/>
            <person name="Teso-Perez C."/>
            <person name="Gimenez-Hernandez I."/>
            <person name="Peralta-Sanchez J.M."/>
            <person name="Valdivia E."/>
            <person name="Montalban-Lopez M."/>
            <person name="Martin-Platero A.M."/>
            <person name="Banos A."/>
            <person name="Martinez-Bueno M."/>
        </authorList>
    </citation>
    <scope>NUCLEOTIDE SEQUENCE</scope>
    <source>
        <strain evidence="11">CM22</strain>
    </source>
</reference>
<comment type="caution">
    <text evidence="11">The sequence shown here is derived from an EMBL/GenBank/DDBJ whole genome shotgun (WGS) entry which is preliminary data.</text>
</comment>
<proteinExistence type="inferred from homology"/>
<dbReference type="PANTHER" id="PTHR37820">
    <property type="entry name" value="CELL DIVISION PROTEIN DIVIB"/>
    <property type="match status" value="1"/>
</dbReference>
<evidence type="ECO:0000256" key="7">
    <source>
        <dbReference type="ARBA" id="ARBA00023306"/>
    </source>
</evidence>
<evidence type="ECO:0000256" key="5">
    <source>
        <dbReference type="ARBA" id="ARBA00022989"/>
    </source>
</evidence>